<evidence type="ECO:0000256" key="1">
    <source>
        <dbReference type="SAM" id="Coils"/>
    </source>
</evidence>
<sequence length="159" mass="18851">QEREKNEQMKEQMNEQRKRDLEEQELDDHHWCAPLELQHWLQLTYERERIAFEKKQKAAREQFAQAREMCEKLNHQRRSLMGVFASVHGKMDTVDQSISRARTILEEVTHELSEKNQRWKNIEILSGCSITVNAGIQTLELMLRPQLNGRPHSTYAPSI</sequence>
<feature type="region of interest" description="Disordered" evidence="2">
    <location>
        <begin position="1"/>
        <end position="22"/>
    </location>
</feature>
<comment type="caution">
    <text evidence="4">The sequence shown here is derived from an EMBL/GenBank/DDBJ whole genome shotgun (WGS) entry which is preliminary data.</text>
</comment>
<evidence type="ECO:0000259" key="3">
    <source>
        <dbReference type="Pfam" id="PF16533"/>
    </source>
</evidence>
<gene>
    <name evidence="4" type="primary">STIM2_2</name>
    <name evidence="4" type="ORF">SK128_012309</name>
</gene>
<dbReference type="GO" id="GO:0002115">
    <property type="term" value="P:store-operated calcium entry"/>
    <property type="evidence" value="ECO:0007669"/>
    <property type="project" value="TreeGrafter"/>
</dbReference>
<evidence type="ECO:0000256" key="2">
    <source>
        <dbReference type="SAM" id="MobiDB-lite"/>
    </source>
</evidence>
<dbReference type="Gene3D" id="1.10.287.3550">
    <property type="match status" value="1"/>
</dbReference>
<dbReference type="GO" id="GO:0005783">
    <property type="term" value="C:endoplasmic reticulum"/>
    <property type="evidence" value="ECO:0007669"/>
    <property type="project" value="TreeGrafter"/>
</dbReference>
<dbReference type="InterPro" id="IPR037608">
    <property type="entry name" value="STIM1/2"/>
</dbReference>
<dbReference type="EMBL" id="JAXCGZ010014141">
    <property type="protein sequence ID" value="KAK7071632.1"/>
    <property type="molecule type" value="Genomic_DNA"/>
</dbReference>
<dbReference type="AlphaFoldDB" id="A0AAN9A6H9"/>
<organism evidence="4 5">
    <name type="scientific">Halocaridina rubra</name>
    <name type="common">Hawaiian red shrimp</name>
    <dbReference type="NCBI Taxonomy" id="373956"/>
    <lineage>
        <taxon>Eukaryota</taxon>
        <taxon>Metazoa</taxon>
        <taxon>Ecdysozoa</taxon>
        <taxon>Arthropoda</taxon>
        <taxon>Crustacea</taxon>
        <taxon>Multicrustacea</taxon>
        <taxon>Malacostraca</taxon>
        <taxon>Eumalacostraca</taxon>
        <taxon>Eucarida</taxon>
        <taxon>Decapoda</taxon>
        <taxon>Pleocyemata</taxon>
        <taxon>Caridea</taxon>
        <taxon>Atyoidea</taxon>
        <taxon>Atyidae</taxon>
        <taxon>Halocaridina</taxon>
    </lineage>
</organism>
<feature type="coiled-coil region" evidence="1">
    <location>
        <begin position="56"/>
        <end position="118"/>
    </location>
</feature>
<dbReference type="GO" id="GO:0005886">
    <property type="term" value="C:plasma membrane"/>
    <property type="evidence" value="ECO:0007669"/>
    <property type="project" value="TreeGrafter"/>
</dbReference>
<keyword evidence="1" id="KW-0175">Coiled coil</keyword>
<name>A0AAN9A6H9_HALRR</name>
<dbReference type="Proteomes" id="UP001381693">
    <property type="component" value="Unassembled WGS sequence"/>
</dbReference>
<feature type="non-terminal residue" evidence="4">
    <location>
        <position position="159"/>
    </location>
</feature>
<keyword evidence="5" id="KW-1185">Reference proteome</keyword>
<dbReference type="GO" id="GO:0005246">
    <property type="term" value="F:calcium channel regulator activity"/>
    <property type="evidence" value="ECO:0007669"/>
    <property type="project" value="InterPro"/>
</dbReference>
<evidence type="ECO:0000313" key="4">
    <source>
        <dbReference type="EMBL" id="KAK7071632.1"/>
    </source>
</evidence>
<feature type="domain" description="STIM1/2 Orai1-activating region" evidence="3">
    <location>
        <begin position="31"/>
        <end position="130"/>
    </location>
</feature>
<dbReference type="PANTHER" id="PTHR15136:SF5">
    <property type="entry name" value="STROMAL INTERACTION MOLECULE HOMOLOG"/>
    <property type="match status" value="1"/>
</dbReference>
<dbReference type="PANTHER" id="PTHR15136">
    <property type="entry name" value="STROMAL INTERACTION MOLECULE HOMOLOG"/>
    <property type="match status" value="1"/>
</dbReference>
<proteinExistence type="predicted"/>
<dbReference type="Pfam" id="PF16533">
    <property type="entry name" value="SOAR"/>
    <property type="match status" value="1"/>
</dbReference>
<dbReference type="GO" id="GO:0005509">
    <property type="term" value="F:calcium ion binding"/>
    <property type="evidence" value="ECO:0007669"/>
    <property type="project" value="TreeGrafter"/>
</dbReference>
<dbReference type="GO" id="GO:0006874">
    <property type="term" value="P:intracellular calcium ion homeostasis"/>
    <property type="evidence" value="ECO:0007669"/>
    <property type="project" value="TreeGrafter"/>
</dbReference>
<dbReference type="InterPro" id="IPR032393">
    <property type="entry name" value="SOAR_STIM1/2"/>
</dbReference>
<reference evidence="4 5" key="1">
    <citation type="submission" date="2023-11" db="EMBL/GenBank/DDBJ databases">
        <title>Halocaridina rubra genome assembly.</title>
        <authorList>
            <person name="Smith C."/>
        </authorList>
    </citation>
    <scope>NUCLEOTIDE SEQUENCE [LARGE SCALE GENOMIC DNA]</scope>
    <source>
        <strain evidence="4">EP-1</strain>
        <tissue evidence="4">Whole</tissue>
    </source>
</reference>
<protein>
    <submittedName>
        <fullName evidence="4">Stromal interaction molecule 2</fullName>
    </submittedName>
</protein>
<evidence type="ECO:0000313" key="5">
    <source>
        <dbReference type="Proteomes" id="UP001381693"/>
    </source>
</evidence>
<feature type="non-terminal residue" evidence="4">
    <location>
        <position position="1"/>
    </location>
</feature>
<accession>A0AAN9A6H9</accession>